<dbReference type="AlphaFoldDB" id="A0A0K8PDV4"/>
<proteinExistence type="predicted"/>
<name>A0A0K8PDV4_STRAJ</name>
<dbReference type="PATRIC" id="fig|146537.3.peg.829"/>
<accession>A0A0K8PDV4</accession>
<dbReference type="OrthoDB" id="9784936at2"/>
<evidence type="ECO:0008006" key="3">
    <source>
        <dbReference type="Google" id="ProtNLM"/>
    </source>
</evidence>
<dbReference type="Proteomes" id="UP000053859">
    <property type="component" value="Unassembled WGS sequence"/>
</dbReference>
<protein>
    <recommendedName>
        <fullName evidence="3">DUF4062 domain-containing protein</fullName>
    </recommendedName>
</protein>
<dbReference type="RefSeq" id="WP_059414938.1">
    <property type="nucleotide sequence ID" value="NZ_DF968202.1"/>
</dbReference>
<evidence type="ECO:0000313" key="1">
    <source>
        <dbReference type="EMBL" id="GAP46050.1"/>
    </source>
</evidence>
<gene>
    <name evidence="1" type="ORF">SAZU_0783</name>
</gene>
<evidence type="ECO:0000313" key="2">
    <source>
        <dbReference type="Proteomes" id="UP000053859"/>
    </source>
</evidence>
<organism evidence="1 2">
    <name type="scientific">Streptomyces azureus</name>
    <dbReference type="NCBI Taxonomy" id="146537"/>
    <lineage>
        <taxon>Bacteria</taxon>
        <taxon>Bacillati</taxon>
        <taxon>Actinomycetota</taxon>
        <taxon>Actinomycetes</taxon>
        <taxon>Kitasatosporales</taxon>
        <taxon>Streptomycetaceae</taxon>
        <taxon>Streptomyces</taxon>
    </lineage>
</organism>
<keyword evidence="2" id="KW-1185">Reference proteome</keyword>
<dbReference type="EMBL" id="DF968202">
    <property type="protein sequence ID" value="GAP46050.1"/>
    <property type="molecule type" value="Genomic_DNA"/>
</dbReference>
<reference evidence="1" key="1">
    <citation type="journal article" date="2015" name="Genome Announc.">
        <title>Draft Genome Sequence of Thiostrepton-Producing Streptomyces azureus ATCC 14921.</title>
        <authorList>
            <person name="Sakihara K."/>
            <person name="Maeda J."/>
            <person name="Tashiro K."/>
            <person name="Fujino Y."/>
            <person name="Kuhara S."/>
            <person name="Ohshima T."/>
            <person name="Ogata S."/>
            <person name="Doi K."/>
        </authorList>
    </citation>
    <scope>NUCLEOTIDE SEQUENCE [LARGE SCALE GENOMIC DNA]</scope>
    <source>
        <strain evidence="1">ATCC14921</strain>
    </source>
</reference>
<sequence length="291" mass="32156">MPIQTVTLSVLIASPGDTAADRDVVEDAVRSWNSDHTMRRKVHLLPLRWELGAVPLVGQGDAQQVINEQFADEADIVIAVFNSRLGQATKRAVSGTAEEILRARDRGAAVHVFFSDAPIPRDHDPDQLAALNAFRMELQEHGLTGSYMSADGLKAKVRTCLEHDAYKAGDLSSDEADRSRPGAVLRSSFQWETEPRQDSRGRIKMRRARERLRVENLGDVAAEDVALEMKPVGEGHNPEAVGELTAGRIPPRSFVNFPLALDMGTARQGTIIHRWTEAGQQYSEEQTISWS</sequence>